<accession>A0AAN4TCY6</accession>
<feature type="transmembrane region" description="Helical" evidence="7">
    <location>
        <begin position="302"/>
        <end position="324"/>
    </location>
</feature>
<evidence type="ECO:0000259" key="8">
    <source>
        <dbReference type="PROSITE" id="PS50850"/>
    </source>
</evidence>
<dbReference type="EMBL" id="BCLY01000016">
    <property type="protein sequence ID" value="GAQ10218.1"/>
    <property type="molecule type" value="Genomic_DNA"/>
</dbReference>
<feature type="transmembrane region" description="Helical" evidence="7">
    <location>
        <begin position="276"/>
        <end position="296"/>
    </location>
</feature>
<keyword evidence="3 7" id="KW-0812">Transmembrane</keyword>
<feature type="transmembrane region" description="Helical" evidence="7">
    <location>
        <begin position="1262"/>
        <end position="1284"/>
    </location>
</feature>
<dbReference type="SUPFAM" id="SSF158634">
    <property type="entry name" value="RPA2825-like"/>
    <property type="match status" value="1"/>
</dbReference>
<dbReference type="CDD" id="cd17502">
    <property type="entry name" value="MFS_Azr1_MDR_like"/>
    <property type="match status" value="1"/>
</dbReference>
<keyword evidence="5 7" id="KW-0472">Membrane</keyword>
<feature type="compositionally biased region" description="Low complexity" evidence="6">
    <location>
        <begin position="41"/>
        <end position="50"/>
    </location>
</feature>
<dbReference type="InterPro" id="IPR036259">
    <property type="entry name" value="MFS_trans_sf"/>
</dbReference>
<sequence>MSPSALPPPLPEDSNGNGNLEAIGDKTQQGESEKEKQTVESSTMASSSVSRVDDGPATEEKAVGKPPEPAMEYPKGIEVLFIMAALVLSITLCSLDQTIVATAIPKITDQFRSLDDISWYGSAYFMTLGAFQSTWGKVFKYFPLKTSFLVAIFIFELGSLIAAVAPNSMTLIVGRAISGLGASGIAPGVYTISAFAAEPTKRATYTGVIGVSYGVAAVCGPLIGGGLTKGASWRWCFYINLPIGGLAAFVILLTFKTPKAARVAQATLKEKFLQMDPIATVLTMGALTCILLALQYGGVTHAWNSSVVIGLLVGFVVIVIALIIAEIWQGERAMLTPRIMRKRTVWVSSVWGFFFAGAYFVTLYYLPIYFQSIDNVSPIGSGVRNIPLIVMFGIATYGSGRAITTTGIATPYMAAASVIVTVASGLLYTLDIGTSTGKWVGYQILAGFGYGLALQVPVVVAQAFAAPSDIAPTTAIIICGQYDHFSPDCPWDFESRDFECEPSSYPDVKPAAVVSDSPARSSRRLARHRSAGPGAPENTASSSDISISPHSGKVLENKLRTLRLDPQDKPHVTQGETAGVAVDVIGEHADAHKNKGWQDAAAKLTSRWLKEWAQTSENLKEAPAIEGLTNSPIYQESMLPIEQVRSALEVRAQRHSLELNWRESIVDLLKLLDLASDIQARSRLARLLNVQNFLPGTGRRRPSKGHEEPASRSREISKHVSAFSQTANPAQEIAHLLRSNNALSPLLIIAYARYSTRRVTRKLKSLVSHYGRDLVSEASSNAQRIAAQFVGEAARQITTQLTRAMAQEAKSSIDSNRKELEKLLLAQSTQQQAANDPKDPLYDTEAEHSEQSESESELSLPVLKEVEQFMIESKAFTILVARIREWLGVLDEDVDENTPIEQVTRSPKSSDSINSAITEQTAYSRIAELSQPLTTLEALNKETNQSFLRRALSWVTLLEPMFWPRPPEGFKRITWKSPLGKPLYIDVKERENGAVERLQERFIVSAQERLSASSSSSFTSSTLGTVSSDTPAMTLRAPPAALVMNRSSSQFTVSHHANIAHSQPSPTVSATVPNNIRQASGKYLLVCFSTGKSERFEQIDVTHVGNDQALFEELHTLYNSIREDESWTSKIPLLSPGKMPPWLCWFLDHLHLYEPRKINFVSFSLMPLGRTPTPFNIKTPSIPPAREVHLQNWHYSPCPIEIEEWAISEAFAAKLLEPGHAFPNAEWLELFPKKLRSSFIYEPGKRSTLWGINIIEGLNKAALVRIALCVVLSSALLGLVYSLASHDVSAAFALAGWFATSAALFIPYFQFKI</sequence>
<dbReference type="GO" id="GO:0022857">
    <property type="term" value="F:transmembrane transporter activity"/>
    <property type="evidence" value="ECO:0007669"/>
    <property type="project" value="InterPro"/>
</dbReference>
<dbReference type="InterPro" id="IPR022016">
    <property type="entry name" value="DUF3597"/>
</dbReference>
<dbReference type="PANTHER" id="PTHR23501:SF177">
    <property type="entry name" value="MAJOR FACILITATOR SUPERFAMILY (MFS) PROFILE DOMAIN-CONTAINING PROTEIN-RELATED"/>
    <property type="match status" value="1"/>
</dbReference>
<proteinExistence type="predicted"/>
<dbReference type="FunFam" id="1.20.1720.10:FF:000012">
    <property type="entry name" value="MFS toxin efflux pump (AflT)"/>
    <property type="match status" value="1"/>
</dbReference>
<evidence type="ECO:0000256" key="7">
    <source>
        <dbReference type="SAM" id="Phobius"/>
    </source>
</evidence>
<evidence type="ECO:0000313" key="9">
    <source>
        <dbReference type="EMBL" id="GAQ10218.1"/>
    </source>
</evidence>
<evidence type="ECO:0000256" key="4">
    <source>
        <dbReference type="ARBA" id="ARBA00022989"/>
    </source>
</evidence>
<feature type="domain" description="Major facilitator superfamily (MFS) profile" evidence="8">
    <location>
        <begin position="82"/>
        <end position="483"/>
    </location>
</feature>
<feature type="transmembrane region" description="Helical" evidence="7">
    <location>
        <begin position="345"/>
        <end position="366"/>
    </location>
</feature>
<dbReference type="PROSITE" id="PS50850">
    <property type="entry name" value="MFS"/>
    <property type="match status" value="1"/>
</dbReference>
<dbReference type="InterPro" id="IPR011701">
    <property type="entry name" value="MFS"/>
</dbReference>
<keyword evidence="2" id="KW-0813">Transport</keyword>
<feature type="transmembrane region" description="Helical" evidence="7">
    <location>
        <begin position="79"/>
        <end position="105"/>
    </location>
</feature>
<feature type="compositionally biased region" description="Basic and acidic residues" evidence="6">
    <location>
        <begin position="51"/>
        <end position="63"/>
    </location>
</feature>
<feature type="compositionally biased region" description="Pro residues" evidence="6">
    <location>
        <begin position="1"/>
        <end position="11"/>
    </location>
</feature>
<feature type="transmembrane region" description="Helical" evidence="7">
    <location>
        <begin position="386"/>
        <end position="404"/>
    </location>
</feature>
<feature type="compositionally biased region" description="Low complexity" evidence="6">
    <location>
        <begin position="541"/>
        <end position="550"/>
    </location>
</feature>
<feature type="region of interest" description="Disordered" evidence="6">
    <location>
        <begin position="695"/>
        <end position="721"/>
    </location>
</feature>
<dbReference type="InterPro" id="IPR020846">
    <property type="entry name" value="MFS_dom"/>
</dbReference>
<evidence type="ECO:0000256" key="5">
    <source>
        <dbReference type="ARBA" id="ARBA00023136"/>
    </source>
</evidence>
<feature type="region of interest" description="Disordered" evidence="6">
    <location>
        <begin position="504"/>
        <end position="550"/>
    </location>
</feature>
<dbReference type="Proteomes" id="UP000051487">
    <property type="component" value="Unassembled WGS sequence"/>
</dbReference>
<feature type="compositionally biased region" description="Basic residues" evidence="6">
    <location>
        <begin position="521"/>
        <end position="530"/>
    </location>
</feature>
<dbReference type="Pfam" id="PF07690">
    <property type="entry name" value="MFS_1"/>
    <property type="match status" value="1"/>
</dbReference>
<comment type="subcellular location">
    <subcellularLocation>
        <location evidence="1">Membrane</location>
        <topology evidence="1">Multi-pass membrane protein</topology>
    </subcellularLocation>
</comment>
<keyword evidence="4 7" id="KW-1133">Transmembrane helix</keyword>
<feature type="transmembrane region" description="Helical" evidence="7">
    <location>
        <begin position="411"/>
        <end position="430"/>
    </location>
</feature>
<evidence type="ECO:0000313" key="10">
    <source>
        <dbReference type="Proteomes" id="UP000051487"/>
    </source>
</evidence>
<feature type="transmembrane region" description="Helical" evidence="7">
    <location>
        <begin position="147"/>
        <end position="166"/>
    </location>
</feature>
<dbReference type="SUPFAM" id="SSF103473">
    <property type="entry name" value="MFS general substrate transporter"/>
    <property type="match status" value="1"/>
</dbReference>
<feature type="transmembrane region" description="Helical" evidence="7">
    <location>
        <begin position="1290"/>
        <end position="1309"/>
    </location>
</feature>
<evidence type="ECO:0000256" key="1">
    <source>
        <dbReference type="ARBA" id="ARBA00004141"/>
    </source>
</evidence>
<feature type="region of interest" description="Disordered" evidence="6">
    <location>
        <begin position="1"/>
        <end position="69"/>
    </location>
</feature>
<feature type="compositionally biased region" description="Basic and acidic residues" evidence="6">
    <location>
        <begin position="836"/>
        <end position="851"/>
    </location>
</feature>
<evidence type="ECO:0000256" key="6">
    <source>
        <dbReference type="SAM" id="MobiDB-lite"/>
    </source>
</evidence>
<dbReference type="Gene3D" id="1.20.1720.10">
    <property type="entry name" value="Multidrug resistance protein D"/>
    <property type="match status" value="1"/>
</dbReference>
<dbReference type="GO" id="GO:0005886">
    <property type="term" value="C:plasma membrane"/>
    <property type="evidence" value="ECO:0007669"/>
    <property type="project" value="TreeGrafter"/>
</dbReference>
<name>A0AAN4TCY6_ASPLE</name>
<organism evidence="9 10">
    <name type="scientific">Aspergillus lentulus</name>
    <dbReference type="NCBI Taxonomy" id="293939"/>
    <lineage>
        <taxon>Eukaryota</taxon>
        <taxon>Fungi</taxon>
        <taxon>Dikarya</taxon>
        <taxon>Ascomycota</taxon>
        <taxon>Pezizomycotina</taxon>
        <taxon>Eurotiomycetes</taxon>
        <taxon>Eurotiomycetidae</taxon>
        <taxon>Eurotiales</taxon>
        <taxon>Aspergillaceae</taxon>
        <taxon>Aspergillus</taxon>
        <taxon>Aspergillus subgen. Fumigati</taxon>
    </lineage>
</organism>
<gene>
    <name evidence="9" type="ORF">ALT_7539</name>
</gene>
<evidence type="ECO:0000256" key="2">
    <source>
        <dbReference type="ARBA" id="ARBA00022448"/>
    </source>
</evidence>
<feature type="transmembrane region" description="Helical" evidence="7">
    <location>
        <begin position="117"/>
        <end position="135"/>
    </location>
</feature>
<protein>
    <submittedName>
        <fullName evidence="9">HC-toxin efflux carrier TOXA</fullName>
    </submittedName>
</protein>
<comment type="caution">
    <text evidence="9">The sequence shown here is derived from an EMBL/GenBank/DDBJ whole genome shotgun (WGS) entry which is preliminary data.</text>
</comment>
<feature type="region of interest" description="Disordered" evidence="6">
    <location>
        <begin position="828"/>
        <end position="859"/>
    </location>
</feature>
<feature type="transmembrane region" description="Helical" evidence="7">
    <location>
        <begin position="172"/>
        <end position="196"/>
    </location>
</feature>
<dbReference type="Pfam" id="PF12200">
    <property type="entry name" value="DUF3597"/>
    <property type="match status" value="1"/>
</dbReference>
<feature type="transmembrane region" description="Helical" evidence="7">
    <location>
        <begin position="235"/>
        <end position="255"/>
    </location>
</feature>
<feature type="transmembrane region" description="Helical" evidence="7">
    <location>
        <begin position="203"/>
        <end position="223"/>
    </location>
</feature>
<feature type="compositionally biased region" description="Basic and acidic residues" evidence="6">
    <location>
        <begin position="704"/>
        <end position="718"/>
    </location>
</feature>
<feature type="transmembrane region" description="Helical" evidence="7">
    <location>
        <begin position="442"/>
        <end position="465"/>
    </location>
</feature>
<dbReference type="PANTHER" id="PTHR23501">
    <property type="entry name" value="MAJOR FACILITATOR SUPERFAMILY"/>
    <property type="match status" value="1"/>
</dbReference>
<evidence type="ECO:0000256" key="3">
    <source>
        <dbReference type="ARBA" id="ARBA00022692"/>
    </source>
</evidence>
<reference evidence="9 10" key="1">
    <citation type="submission" date="2015-11" db="EMBL/GenBank/DDBJ databases">
        <title>Aspergillus lentulus strain IFM 54703T.</title>
        <authorList>
            <person name="Kusuya Y."/>
            <person name="Sakai K."/>
            <person name="Kamei K."/>
            <person name="Takahashi H."/>
            <person name="Yaguchi T."/>
        </authorList>
    </citation>
    <scope>NUCLEOTIDE SEQUENCE [LARGE SCALE GENOMIC DNA]</scope>
    <source>
        <strain evidence="9 10">IFM 54703</strain>
    </source>
</reference>